<dbReference type="EMBL" id="FNBP01000001">
    <property type="protein sequence ID" value="SDE95962.1"/>
    <property type="molecule type" value="Genomic_DNA"/>
</dbReference>
<proteinExistence type="inferred from homology"/>
<dbReference type="RefSeq" id="WP_093737972.1">
    <property type="nucleotide sequence ID" value="NZ_FNBP01000001.1"/>
</dbReference>
<evidence type="ECO:0000256" key="4">
    <source>
        <dbReference type="ARBA" id="ARBA00023172"/>
    </source>
</evidence>
<dbReference type="AlphaFoldDB" id="A0A1G7H6A4"/>
<dbReference type="Pfam" id="PF00589">
    <property type="entry name" value="Phage_integrase"/>
    <property type="match status" value="1"/>
</dbReference>
<sequence length="387" mass="44614">MSGFEVVTCEVEHQGMVRTVKMIRDGDTLAPYFPASIWLMNEYYRKPRGYDQLAHQVANFLNFAKSKGIEPLQVDAFFLEAYLDKHLFQEKRLEATTVEHYHGFIAKFYRAMEHLGFIEKAIEVSEYINHSLQEEVNLAAGTKNSLDPFGLYAKYLSYKDFETLSGYVVKKNARLRRRDELILRVAYETGCRGAEIVDPDNFSIPRIRSELKKAESSQRNEFLYAIIGKGRGSGKVRKIAFPTALAKDILRYVNTFHVSGDIAFGSARDRRLSTSYPSKIYKSCKDAILLNGNANTPNLDMWIRHSRTRTFHGLRHTYATNLANRLRALNENYEQLRERLGHESLDTTNIYINFEILLHGNAEEQNAKMVDQTSDASQVRYLTEEFE</sequence>
<organism evidence="7 8">
    <name type="scientific">Sulfitobacter delicatus</name>
    <dbReference type="NCBI Taxonomy" id="218672"/>
    <lineage>
        <taxon>Bacteria</taxon>
        <taxon>Pseudomonadati</taxon>
        <taxon>Pseudomonadota</taxon>
        <taxon>Alphaproteobacteria</taxon>
        <taxon>Rhodobacterales</taxon>
        <taxon>Roseobacteraceae</taxon>
        <taxon>Sulfitobacter</taxon>
    </lineage>
</organism>
<dbReference type="PROSITE" id="PS51898">
    <property type="entry name" value="TYR_RECOMBINASE"/>
    <property type="match status" value="1"/>
</dbReference>
<dbReference type="InterPro" id="IPR050090">
    <property type="entry name" value="Tyrosine_recombinase_XerCD"/>
</dbReference>
<evidence type="ECO:0000313" key="8">
    <source>
        <dbReference type="Proteomes" id="UP000199399"/>
    </source>
</evidence>
<name>A0A1G7H6A4_9RHOB</name>
<keyword evidence="3" id="KW-0238">DNA-binding</keyword>
<evidence type="ECO:0000313" key="7">
    <source>
        <dbReference type="EMBL" id="SDE95962.1"/>
    </source>
</evidence>
<dbReference type="InterPro" id="IPR013762">
    <property type="entry name" value="Integrase-like_cat_sf"/>
</dbReference>
<dbReference type="Proteomes" id="UP000199399">
    <property type="component" value="Unassembled WGS sequence"/>
</dbReference>
<gene>
    <name evidence="7" type="ORF">SAMN04489759_10110</name>
</gene>
<evidence type="ECO:0000256" key="2">
    <source>
        <dbReference type="ARBA" id="ARBA00022908"/>
    </source>
</evidence>
<dbReference type="OrthoDB" id="662444at2"/>
<dbReference type="GO" id="GO:0003677">
    <property type="term" value="F:DNA binding"/>
    <property type="evidence" value="ECO:0007669"/>
    <property type="project" value="UniProtKB-KW"/>
</dbReference>
<dbReference type="CDD" id="cd00397">
    <property type="entry name" value="DNA_BRE_C"/>
    <property type="match status" value="1"/>
</dbReference>
<protein>
    <submittedName>
        <fullName evidence="7">Site-specific recombinase XerD</fullName>
    </submittedName>
</protein>
<evidence type="ECO:0000256" key="3">
    <source>
        <dbReference type="ARBA" id="ARBA00023125"/>
    </source>
</evidence>
<dbReference type="PANTHER" id="PTHR30349:SF41">
    <property type="entry name" value="INTEGRASE_RECOMBINASE PROTEIN MJ0367-RELATED"/>
    <property type="match status" value="1"/>
</dbReference>
<dbReference type="GO" id="GO:0015074">
    <property type="term" value="P:DNA integration"/>
    <property type="evidence" value="ECO:0007669"/>
    <property type="project" value="UniProtKB-KW"/>
</dbReference>
<feature type="domain" description="Tyr recombinase" evidence="6">
    <location>
        <begin position="151"/>
        <end position="371"/>
    </location>
</feature>
<dbReference type="InterPro" id="IPR011010">
    <property type="entry name" value="DNA_brk_join_enz"/>
</dbReference>
<accession>A0A1G7H6A4</accession>
<keyword evidence="5" id="KW-0175">Coiled coil</keyword>
<evidence type="ECO:0000259" key="6">
    <source>
        <dbReference type="PROSITE" id="PS51898"/>
    </source>
</evidence>
<keyword evidence="8" id="KW-1185">Reference proteome</keyword>
<dbReference type="SUPFAM" id="SSF56349">
    <property type="entry name" value="DNA breaking-rejoining enzymes"/>
    <property type="match status" value="1"/>
</dbReference>
<keyword evidence="2" id="KW-0229">DNA integration</keyword>
<dbReference type="STRING" id="218672.SAMN04489759_10110"/>
<comment type="similarity">
    <text evidence="1">Belongs to the 'phage' integrase family.</text>
</comment>
<dbReference type="InterPro" id="IPR002104">
    <property type="entry name" value="Integrase_catalytic"/>
</dbReference>
<feature type="coiled-coil region" evidence="5">
    <location>
        <begin position="319"/>
        <end position="346"/>
    </location>
</feature>
<dbReference type="PANTHER" id="PTHR30349">
    <property type="entry name" value="PHAGE INTEGRASE-RELATED"/>
    <property type="match status" value="1"/>
</dbReference>
<evidence type="ECO:0000256" key="5">
    <source>
        <dbReference type="SAM" id="Coils"/>
    </source>
</evidence>
<dbReference type="GO" id="GO:0006310">
    <property type="term" value="P:DNA recombination"/>
    <property type="evidence" value="ECO:0007669"/>
    <property type="project" value="UniProtKB-KW"/>
</dbReference>
<reference evidence="8" key="1">
    <citation type="submission" date="2016-10" db="EMBL/GenBank/DDBJ databases">
        <authorList>
            <person name="Varghese N."/>
            <person name="Submissions S."/>
        </authorList>
    </citation>
    <scope>NUCLEOTIDE SEQUENCE [LARGE SCALE GENOMIC DNA]</scope>
    <source>
        <strain evidence="8">DSM 16477</strain>
    </source>
</reference>
<dbReference type="Gene3D" id="1.10.443.10">
    <property type="entry name" value="Intergrase catalytic core"/>
    <property type="match status" value="1"/>
</dbReference>
<evidence type="ECO:0000256" key="1">
    <source>
        <dbReference type="ARBA" id="ARBA00008857"/>
    </source>
</evidence>
<keyword evidence="4" id="KW-0233">DNA recombination</keyword>